<dbReference type="GO" id="GO:0002128">
    <property type="term" value="P:tRNA nucleoside ribose methylation"/>
    <property type="evidence" value="ECO:0007669"/>
    <property type="project" value="TreeGrafter"/>
</dbReference>
<dbReference type="AlphaFoldDB" id="A0A9X3AUG7"/>
<dbReference type="SUPFAM" id="SSF75217">
    <property type="entry name" value="alpha/beta knot"/>
    <property type="match status" value="1"/>
</dbReference>
<feature type="region of interest" description="Disordered" evidence="5">
    <location>
        <begin position="214"/>
        <end position="258"/>
    </location>
</feature>
<keyword evidence="3" id="KW-0808">Transferase</keyword>
<gene>
    <name evidence="7" type="ORF">NE536_12485</name>
</gene>
<dbReference type="RefSeq" id="WP_261272879.1">
    <property type="nucleotide sequence ID" value="NZ_JAMTCC010000019.1"/>
</dbReference>
<dbReference type="InterPro" id="IPR001537">
    <property type="entry name" value="SpoU_MeTrfase"/>
</dbReference>
<evidence type="ECO:0000256" key="1">
    <source>
        <dbReference type="ARBA" id="ARBA00007228"/>
    </source>
</evidence>
<dbReference type="PANTHER" id="PTHR42786:SF6">
    <property type="entry name" value="TRNA_RRNA METHYLTRANSFERASE SPOU TYPE DOMAIN-CONTAINING PROTEIN"/>
    <property type="match status" value="1"/>
</dbReference>
<dbReference type="InterPro" id="IPR029026">
    <property type="entry name" value="tRNA_m1G_MTases_N"/>
</dbReference>
<protein>
    <submittedName>
        <fullName evidence="7">RNA methyltransferase</fullName>
    </submittedName>
</protein>
<dbReference type="Proteomes" id="UP001155604">
    <property type="component" value="Unassembled WGS sequence"/>
</dbReference>
<proteinExistence type="inferred from homology"/>
<feature type="domain" description="tRNA/rRNA methyltransferase SpoU type" evidence="6">
    <location>
        <begin position="45"/>
        <end position="183"/>
    </location>
</feature>
<sequence length="258" mass="27333">MLPSVMPMTDNEQVTNTALTSTEVTSTEMPSAELASEQTLDASAVFIGLVNPKTPVNVGGIMRASGCYGVNGVFYTGRRYELAARSGAVQYHVDTKDAGERIPLTGVTSLLASIPADTKLICVDLVVGATPLPDFVHPAKAFYVFGPEDGTIGQEIIDKADAVVYVPTVGCMNLAASVNVLLYDRLAKSHREAASLTSSLVPSLSGDALIRQSRDNNNRTRVKVPRAPRKPRHVEASSLESSRVEPSSSDSSIVITAA</sequence>
<dbReference type="Pfam" id="PF00588">
    <property type="entry name" value="SpoU_methylase"/>
    <property type="match status" value="1"/>
</dbReference>
<dbReference type="InterPro" id="IPR029028">
    <property type="entry name" value="Alpha/beta_knot_MTases"/>
</dbReference>
<evidence type="ECO:0000256" key="3">
    <source>
        <dbReference type="ARBA" id="ARBA00022679"/>
    </source>
</evidence>
<comment type="similarity">
    <text evidence="1">Belongs to the class IV-like SAM-binding methyltransferase superfamily. RNA methyltransferase TrmH family.</text>
</comment>
<accession>A0A9X3AUG7</accession>
<comment type="caution">
    <text evidence="7">The sequence shown here is derived from an EMBL/GenBank/DDBJ whole genome shotgun (WGS) entry which is preliminary data.</text>
</comment>
<keyword evidence="4" id="KW-0949">S-adenosyl-L-methionine</keyword>
<dbReference type="InterPro" id="IPR004384">
    <property type="entry name" value="RNA_MeTrfase_TrmJ/LasT"/>
</dbReference>
<evidence type="ECO:0000259" key="6">
    <source>
        <dbReference type="Pfam" id="PF00588"/>
    </source>
</evidence>
<dbReference type="EMBL" id="JAMTCC010000019">
    <property type="protein sequence ID" value="MCT7946171.1"/>
    <property type="molecule type" value="Genomic_DNA"/>
</dbReference>
<dbReference type="CDD" id="cd18098">
    <property type="entry name" value="SpoU-like"/>
    <property type="match status" value="1"/>
</dbReference>
<feature type="compositionally biased region" description="Basic residues" evidence="5">
    <location>
        <begin position="220"/>
        <end position="232"/>
    </location>
</feature>
<keyword evidence="8" id="KW-1185">Reference proteome</keyword>
<evidence type="ECO:0000256" key="5">
    <source>
        <dbReference type="SAM" id="MobiDB-lite"/>
    </source>
</evidence>
<organism evidence="7 8">
    <name type="scientific">Shewanella septentrionalis</name>
    <dbReference type="NCBI Taxonomy" id="2952223"/>
    <lineage>
        <taxon>Bacteria</taxon>
        <taxon>Pseudomonadati</taxon>
        <taxon>Pseudomonadota</taxon>
        <taxon>Gammaproteobacteria</taxon>
        <taxon>Alteromonadales</taxon>
        <taxon>Shewanellaceae</taxon>
        <taxon>Shewanella</taxon>
    </lineage>
</organism>
<keyword evidence="2 7" id="KW-0489">Methyltransferase</keyword>
<dbReference type="PANTHER" id="PTHR42786">
    <property type="entry name" value="TRNA/RRNA METHYLTRANSFERASE"/>
    <property type="match status" value="1"/>
</dbReference>
<dbReference type="Gene3D" id="3.40.1280.10">
    <property type="match status" value="1"/>
</dbReference>
<evidence type="ECO:0000313" key="8">
    <source>
        <dbReference type="Proteomes" id="UP001155604"/>
    </source>
</evidence>
<evidence type="ECO:0000313" key="7">
    <source>
        <dbReference type="EMBL" id="MCT7946171.1"/>
    </source>
</evidence>
<dbReference type="GO" id="GO:0005829">
    <property type="term" value="C:cytosol"/>
    <property type="evidence" value="ECO:0007669"/>
    <property type="project" value="TreeGrafter"/>
</dbReference>
<feature type="compositionally biased region" description="Low complexity" evidence="5">
    <location>
        <begin position="237"/>
        <end position="252"/>
    </location>
</feature>
<evidence type="ECO:0000256" key="4">
    <source>
        <dbReference type="ARBA" id="ARBA00022691"/>
    </source>
</evidence>
<reference evidence="7" key="1">
    <citation type="journal article" date="2023" name="Int. J. Syst. Evol. Microbiol.">
        <title>&lt;i&gt;Shewanella septentrionalis&lt;/i&gt; sp. nov. and &lt;i&gt;Shewanella holmiensis&lt;/i&gt; sp. nov., isolated from Baltic Sea water and sediments.</title>
        <authorList>
            <person name="Martin-Rodriguez A.J."/>
            <person name="Thorell K."/>
            <person name="Joffre E."/>
            <person name="Jensie-Markopoulos S."/>
            <person name="Moore E.R.B."/>
            <person name="Sjoling A."/>
        </authorList>
    </citation>
    <scope>NUCLEOTIDE SEQUENCE</scope>
    <source>
        <strain evidence="7">SP1W3</strain>
    </source>
</reference>
<name>A0A9X3AUG7_9GAMM</name>
<evidence type="ECO:0000256" key="2">
    <source>
        <dbReference type="ARBA" id="ARBA00022603"/>
    </source>
</evidence>
<dbReference type="GO" id="GO:0003723">
    <property type="term" value="F:RNA binding"/>
    <property type="evidence" value="ECO:0007669"/>
    <property type="project" value="InterPro"/>
</dbReference>
<dbReference type="GO" id="GO:0008173">
    <property type="term" value="F:RNA methyltransferase activity"/>
    <property type="evidence" value="ECO:0007669"/>
    <property type="project" value="InterPro"/>
</dbReference>